<dbReference type="Proteomes" id="UP000313390">
    <property type="component" value="Unassembled WGS sequence"/>
</dbReference>
<gene>
    <name evidence="3" type="ORF">FIB18_19340</name>
</gene>
<dbReference type="GO" id="GO:0003677">
    <property type="term" value="F:DNA binding"/>
    <property type="evidence" value="ECO:0007669"/>
    <property type="project" value="UniProtKB-KW"/>
</dbReference>
<dbReference type="AlphaFoldDB" id="A0A5C5CE06"/>
<dbReference type="GO" id="GO:0003700">
    <property type="term" value="F:DNA-binding transcription factor activity"/>
    <property type="evidence" value="ECO:0007669"/>
    <property type="project" value="TreeGrafter"/>
</dbReference>
<reference evidence="3 4" key="1">
    <citation type="journal article" date="2011" name="Int. J. Syst. Evol. Microbiol.">
        <title>Ochrobactrum pecoris sp. nov., isolated from farm animals.</title>
        <authorList>
            <person name="Kampfer P."/>
            <person name="Huber B."/>
            <person name="Busse H.J."/>
            <person name="Scholz H.C."/>
            <person name="Tomaso H."/>
            <person name="Hotzel H."/>
            <person name="Melzer F."/>
        </authorList>
    </citation>
    <scope>NUCLEOTIDE SEQUENCE [LARGE SCALE GENOMIC DNA]</scope>
    <source>
        <strain evidence="3 4">08RB2639</strain>
    </source>
</reference>
<accession>A0A5C5CE06</accession>
<dbReference type="SUPFAM" id="SSF46785">
    <property type="entry name" value="Winged helix' DNA-binding domain"/>
    <property type="match status" value="1"/>
</dbReference>
<dbReference type="InterPro" id="IPR000944">
    <property type="entry name" value="Tscrpt_reg_Rrf2"/>
</dbReference>
<dbReference type="Pfam" id="PF02082">
    <property type="entry name" value="Rrf2"/>
    <property type="match status" value="1"/>
</dbReference>
<comment type="caution">
    <text evidence="3">The sequence shown here is derived from an EMBL/GenBank/DDBJ whole genome shotgun (WGS) entry which is preliminary data.</text>
</comment>
<dbReference type="InterPro" id="IPR036390">
    <property type="entry name" value="WH_DNA-bd_sf"/>
</dbReference>
<evidence type="ECO:0000313" key="3">
    <source>
        <dbReference type="EMBL" id="TNV09613.1"/>
    </source>
</evidence>
<name>A0A5C5CE06_9HYPH</name>
<dbReference type="PANTHER" id="PTHR33221">
    <property type="entry name" value="WINGED HELIX-TURN-HELIX TRANSCRIPTIONAL REGULATOR, RRF2 FAMILY"/>
    <property type="match status" value="1"/>
</dbReference>
<organism evidence="3 4">
    <name type="scientific">Brucella pecoris</name>
    <dbReference type="NCBI Taxonomy" id="867683"/>
    <lineage>
        <taxon>Bacteria</taxon>
        <taxon>Pseudomonadati</taxon>
        <taxon>Pseudomonadota</taxon>
        <taxon>Alphaproteobacteria</taxon>
        <taxon>Hyphomicrobiales</taxon>
        <taxon>Brucellaceae</taxon>
        <taxon>Brucella/Ochrobactrum group</taxon>
        <taxon>Brucella</taxon>
    </lineage>
</organism>
<proteinExistence type="predicted"/>
<evidence type="ECO:0000313" key="4">
    <source>
        <dbReference type="Proteomes" id="UP000313390"/>
    </source>
</evidence>
<dbReference type="EMBL" id="VEWK01000012">
    <property type="protein sequence ID" value="TNV09613.1"/>
    <property type="molecule type" value="Genomic_DNA"/>
</dbReference>
<feature type="compositionally biased region" description="Polar residues" evidence="2">
    <location>
        <begin position="1"/>
        <end position="17"/>
    </location>
</feature>
<dbReference type="Gene3D" id="1.10.10.10">
    <property type="entry name" value="Winged helix-like DNA-binding domain superfamily/Winged helix DNA-binding domain"/>
    <property type="match status" value="1"/>
</dbReference>
<protein>
    <submittedName>
        <fullName evidence="3">Rrf2 family transcriptional regulator</fullName>
    </submittedName>
</protein>
<feature type="region of interest" description="Disordered" evidence="2">
    <location>
        <begin position="1"/>
        <end position="31"/>
    </location>
</feature>
<dbReference type="GO" id="GO:0005829">
    <property type="term" value="C:cytosol"/>
    <property type="evidence" value="ECO:0007669"/>
    <property type="project" value="TreeGrafter"/>
</dbReference>
<dbReference type="PANTHER" id="PTHR33221:SF4">
    <property type="entry name" value="HTH-TYPE TRANSCRIPTIONAL REPRESSOR NSRR"/>
    <property type="match status" value="1"/>
</dbReference>
<keyword evidence="1" id="KW-0238">DNA-binding</keyword>
<evidence type="ECO:0000256" key="2">
    <source>
        <dbReference type="SAM" id="MobiDB-lite"/>
    </source>
</evidence>
<sequence length="215" mass="23170">MPRRTATVSLSPTTGTRPSRRLPANEKGGRSMRLTRQTEIAIDILVACARSPDRVILTAEAAHKAHTSKDHAAHIVRLLLQSGFLFAERGRYGGIGLAMPAQEIPLGDVLRQVQPDLVRYSLEGRNDAYEAGTVHPVFAAIATVAETTFLDIMNRYSVADLAASRKVKFSAKTSNKAVPLPCNVCELMHRAVHLPQNGNQSEAGINGNVAVSSHG</sequence>
<dbReference type="PROSITE" id="PS51197">
    <property type="entry name" value="HTH_RRF2_2"/>
    <property type="match status" value="1"/>
</dbReference>
<dbReference type="InterPro" id="IPR036388">
    <property type="entry name" value="WH-like_DNA-bd_sf"/>
</dbReference>
<evidence type="ECO:0000256" key="1">
    <source>
        <dbReference type="ARBA" id="ARBA00023125"/>
    </source>
</evidence>